<dbReference type="InterPro" id="IPR046977">
    <property type="entry name" value="RsmC/RlmG"/>
</dbReference>
<dbReference type="EC" id="2.1.1.171" evidence="4"/>
<dbReference type="OrthoDB" id="65624at2"/>
<evidence type="ECO:0000313" key="4">
    <source>
        <dbReference type="EMBL" id="ADH93292.1"/>
    </source>
</evidence>
<organism evidence="4 5">
    <name type="scientific">Arcanobacterium haemolyticum (strain ATCC 9345 / DSM 20595 / CCM 5947 / CCUG 17215 / LMG 16163 / NBRC 15585 / NCTC 8452 / 11018)</name>
    <dbReference type="NCBI Taxonomy" id="644284"/>
    <lineage>
        <taxon>Bacteria</taxon>
        <taxon>Bacillati</taxon>
        <taxon>Actinomycetota</taxon>
        <taxon>Actinomycetes</taxon>
        <taxon>Actinomycetales</taxon>
        <taxon>Actinomycetaceae</taxon>
        <taxon>Arcanobacterium</taxon>
    </lineage>
</organism>
<dbReference type="InterPro" id="IPR029063">
    <property type="entry name" value="SAM-dependent_MTases_sf"/>
</dbReference>
<keyword evidence="2 4" id="KW-0808">Transferase</keyword>
<evidence type="ECO:0000256" key="1">
    <source>
        <dbReference type="ARBA" id="ARBA00022603"/>
    </source>
</evidence>
<dbReference type="PANTHER" id="PTHR47816">
    <property type="entry name" value="RIBOSOMAL RNA SMALL SUBUNIT METHYLTRANSFERASE C"/>
    <property type="match status" value="1"/>
</dbReference>
<dbReference type="STRING" id="644284.Arch_1605"/>
<proteinExistence type="predicted"/>
<dbReference type="SUPFAM" id="SSF53335">
    <property type="entry name" value="S-adenosyl-L-methionine-dependent methyltransferases"/>
    <property type="match status" value="1"/>
</dbReference>
<evidence type="ECO:0000256" key="2">
    <source>
        <dbReference type="ARBA" id="ARBA00022679"/>
    </source>
</evidence>
<evidence type="ECO:0000313" key="5">
    <source>
        <dbReference type="Proteomes" id="UP000000376"/>
    </source>
</evidence>
<dbReference type="CDD" id="cd02440">
    <property type="entry name" value="AdoMet_MTases"/>
    <property type="match status" value="1"/>
</dbReference>
<accession>D7BKW2</accession>
<gene>
    <name evidence="4" type="ordered locus">Arch_1605</name>
</gene>
<dbReference type="RefSeq" id="WP_013170780.1">
    <property type="nucleotide sequence ID" value="NC_014218.1"/>
</dbReference>
<dbReference type="PANTHER" id="PTHR47816:SF4">
    <property type="entry name" value="RIBOSOMAL RNA SMALL SUBUNIT METHYLTRANSFERASE C"/>
    <property type="match status" value="1"/>
</dbReference>
<dbReference type="InterPro" id="IPR007848">
    <property type="entry name" value="Small_mtfrase_dom"/>
</dbReference>
<dbReference type="HOGENOM" id="CLU_040288_1_0_11"/>
<dbReference type="Proteomes" id="UP000000376">
    <property type="component" value="Chromosome"/>
</dbReference>
<dbReference type="EMBL" id="CP002045">
    <property type="protein sequence ID" value="ADH93292.1"/>
    <property type="molecule type" value="Genomic_DNA"/>
</dbReference>
<keyword evidence="1 4" id="KW-0489">Methyltransferase</keyword>
<dbReference type="GO" id="GO:0052913">
    <property type="term" value="F:16S rRNA (guanine(966)-N(2))-methyltransferase activity"/>
    <property type="evidence" value="ECO:0007669"/>
    <property type="project" value="UniProtKB-EC"/>
</dbReference>
<keyword evidence="5" id="KW-1185">Reference proteome</keyword>
<dbReference type="Pfam" id="PF05175">
    <property type="entry name" value="MTS"/>
    <property type="match status" value="1"/>
</dbReference>
<feature type="domain" description="Methyltransferase small" evidence="3">
    <location>
        <begin position="202"/>
        <end position="363"/>
    </location>
</feature>
<dbReference type="eggNOG" id="COG2813">
    <property type="taxonomic scope" value="Bacteria"/>
</dbReference>
<name>D7BKW2_ARCHD</name>
<evidence type="ECO:0000259" key="3">
    <source>
        <dbReference type="Pfam" id="PF05175"/>
    </source>
</evidence>
<dbReference type="KEGG" id="ahe:Arch_1605"/>
<dbReference type="Gene3D" id="3.40.50.150">
    <property type="entry name" value="Vaccinia Virus protein VP39"/>
    <property type="match status" value="2"/>
</dbReference>
<dbReference type="AlphaFoldDB" id="D7BKW2"/>
<sequence length="368" mass="40054">MNNRTAPGAQILSQASRLDRLILAESYCDPDNPGITAYIGVDPSGVLSEYMLHEAEHVVVVSDVRSEVDRAVSLAVELQMREKIWARGIDGPINLDDFLQEYAKGHEPGLGVLVTHLPKSLSHLEYLAQCAARAGVGRFVGAHNTKHMNRSQNQALASAFDDVRASRGSGKFRALVATQPRKSLPEPAVRHADGLYAFGATFAGVVADRGGQLMARHAIADWAGEEPATVLDFGCGNGAVSRALLEAGIGFVCATDISADAVESTKLTLVEYKDRVDVSWDTSAQCMGDESVGAVLLNPPFHDGFAVDDSLVDDLLIASRRLLMRDGRLYIVFNSHLRYRPIVERLFTQVAQLARDSRFTVLRARKRS</sequence>
<protein>
    <submittedName>
        <fullName evidence="4">rRNA (Guanine-N(2)-)-methyltransferase</fullName>
        <ecNumber evidence="4">2.1.1.171</ecNumber>
    </submittedName>
</protein>
<reference evidence="4 5" key="1">
    <citation type="journal article" date="2010" name="Stand. Genomic Sci.">
        <title>Complete genome sequence of Arcanobacterium haemolyticum type strain (11018).</title>
        <authorList>
            <person name="Yasawong M."/>
            <person name="Teshima H."/>
            <person name="Lapidus A."/>
            <person name="Nolan M."/>
            <person name="Lucas S."/>
            <person name="Glavina Del Rio T."/>
            <person name="Tice H."/>
            <person name="Cheng J."/>
            <person name="Bruce D."/>
            <person name="Detter C."/>
            <person name="Tapia R."/>
            <person name="Han C."/>
            <person name="Goodwin L."/>
            <person name="Pitluck S."/>
            <person name="Liolios K."/>
            <person name="Ivanova N."/>
            <person name="Mavromatis K."/>
            <person name="Mikhailova N."/>
            <person name="Pati A."/>
            <person name="Chen A."/>
            <person name="Palaniappan K."/>
            <person name="Land M."/>
            <person name="Hauser L."/>
            <person name="Chang Y."/>
            <person name="Jeffries C."/>
            <person name="Rohde M."/>
            <person name="Sikorski J."/>
            <person name="Pukall R."/>
            <person name="Goker M."/>
            <person name="Woyke T."/>
            <person name="Bristow J."/>
            <person name="Eisen J."/>
            <person name="Markowitz V."/>
            <person name="Hugenholtz P."/>
            <person name="Kyrpides N."/>
            <person name="Klenk H."/>
        </authorList>
    </citation>
    <scope>NUCLEOTIDE SEQUENCE [LARGE SCALE GENOMIC DNA]</scope>
    <source>
        <strain evidence="5">ATCC 9345 / DSM 20595 / CCUG 17215 / LMG 16163 / NBRC 15585 / NCTC 8452 / 11018</strain>
    </source>
</reference>